<proteinExistence type="predicted"/>
<reference evidence="1" key="1">
    <citation type="submission" date="2018-05" db="EMBL/GenBank/DDBJ databases">
        <authorList>
            <person name="Lanie J.A."/>
            <person name="Ng W.-L."/>
            <person name="Kazmierczak K.M."/>
            <person name="Andrzejewski T.M."/>
            <person name="Davidsen T.M."/>
            <person name="Wayne K.J."/>
            <person name="Tettelin H."/>
            <person name="Glass J.I."/>
            <person name="Rusch D."/>
            <person name="Podicherti R."/>
            <person name="Tsui H.-C.T."/>
            <person name="Winkler M.E."/>
        </authorList>
    </citation>
    <scope>NUCLEOTIDE SEQUENCE</scope>
</reference>
<accession>A0A381Z5M9</accession>
<name>A0A381Z5M9_9ZZZZ</name>
<organism evidence="1">
    <name type="scientific">marine metagenome</name>
    <dbReference type="NCBI Taxonomy" id="408172"/>
    <lineage>
        <taxon>unclassified sequences</taxon>
        <taxon>metagenomes</taxon>
        <taxon>ecological metagenomes</taxon>
    </lineage>
</organism>
<evidence type="ECO:0000313" key="1">
    <source>
        <dbReference type="EMBL" id="SVA84530.1"/>
    </source>
</evidence>
<protein>
    <submittedName>
        <fullName evidence="1">Uncharacterized protein</fullName>
    </submittedName>
</protein>
<gene>
    <name evidence="1" type="ORF">METZ01_LOCUS137384</name>
</gene>
<dbReference type="AlphaFoldDB" id="A0A381Z5M9"/>
<dbReference type="EMBL" id="UINC01020034">
    <property type="protein sequence ID" value="SVA84530.1"/>
    <property type="molecule type" value="Genomic_DNA"/>
</dbReference>
<sequence length="37" mass="4487">MIVKAQICRDKLMTNYFFHLCIPLFVRVSNRATIEWE</sequence>